<dbReference type="InterPro" id="IPR037401">
    <property type="entry name" value="SnoaL-like"/>
</dbReference>
<dbReference type="InterPro" id="IPR032710">
    <property type="entry name" value="NTF2-like_dom_sf"/>
</dbReference>
<dbReference type="STRING" id="141349.BN1232_04818"/>
<gene>
    <name evidence="2" type="ORF">BN1232_04818</name>
</gene>
<evidence type="ECO:0000313" key="3">
    <source>
        <dbReference type="Proteomes" id="UP000199251"/>
    </source>
</evidence>
<accession>A0A0E3WDJ5</accession>
<dbReference type="RefSeq" id="WP_090606033.1">
    <property type="nucleotide sequence ID" value="NZ_CTEE01000001.1"/>
</dbReference>
<dbReference type="EMBL" id="CTEE01000001">
    <property type="protein sequence ID" value="CQD20171.1"/>
    <property type="molecule type" value="Genomic_DNA"/>
</dbReference>
<dbReference type="Proteomes" id="UP000199251">
    <property type="component" value="Unassembled WGS sequence"/>
</dbReference>
<organism evidence="2 3">
    <name type="scientific">Mycobacterium lentiflavum</name>
    <dbReference type="NCBI Taxonomy" id="141349"/>
    <lineage>
        <taxon>Bacteria</taxon>
        <taxon>Bacillati</taxon>
        <taxon>Actinomycetota</taxon>
        <taxon>Actinomycetes</taxon>
        <taxon>Mycobacteriales</taxon>
        <taxon>Mycobacteriaceae</taxon>
        <taxon>Mycobacterium</taxon>
        <taxon>Mycobacterium simiae complex</taxon>
    </lineage>
</organism>
<name>A0A0E3WDJ5_MYCLN</name>
<protein>
    <submittedName>
        <fullName evidence="2">SnoaL-like polyketide cyclase</fullName>
    </submittedName>
</protein>
<dbReference type="AlphaFoldDB" id="A0A0E3WDJ5"/>
<feature type="domain" description="SnoaL-like" evidence="1">
    <location>
        <begin position="10"/>
        <end position="130"/>
    </location>
</feature>
<sequence length="154" mass="16968">MTEQAELIACYELTQAKAKYCRTLDTQDWNGLAALMTEDIEFGMGDGHSEPQMTVGRDETVALLQSLVAGSKTAHQVHTPEIDLNEDEAQVIWAMQDRAVFDDGMSVTGYGHYTERWVRHGDVWKLASLRLSHLITDVHQAGAGAHIANEGGGR</sequence>
<dbReference type="Gene3D" id="3.10.450.50">
    <property type="match status" value="1"/>
</dbReference>
<evidence type="ECO:0000259" key="1">
    <source>
        <dbReference type="Pfam" id="PF13577"/>
    </source>
</evidence>
<dbReference type="CDD" id="cd00531">
    <property type="entry name" value="NTF2_like"/>
    <property type="match status" value="1"/>
</dbReference>
<dbReference type="SUPFAM" id="SSF54427">
    <property type="entry name" value="NTF2-like"/>
    <property type="match status" value="1"/>
</dbReference>
<reference evidence="2 3" key="1">
    <citation type="submission" date="2015-03" db="EMBL/GenBank/DDBJ databases">
        <authorList>
            <person name="Urmite Genomes"/>
        </authorList>
    </citation>
    <scope>NUCLEOTIDE SEQUENCE [LARGE SCALE GENOMIC DNA]</scope>
    <source>
        <strain evidence="2 3">CSUR P1491</strain>
    </source>
</reference>
<evidence type="ECO:0000313" key="2">
    <source>
        <dbReference type="EMBL" id="CQD20171.1"/>
    </source>
</evidence>
<proteinExistence type="predicted"/>
<dbReference type="OrthoDB" id="3173051at2"/>
<dbReference type="Pfam" id="PF13577">
    <property type="entry name" value="SnoaL_4"/>
    <property type="match status" value="1"/>
</dbReference>